<dbReference type="InterPro" id="IPR040879">
    <property type="entry name" value="Spt46-like"/>
</dbReference>
<dbReference type="Pfam" id="PF17734">
    <property type="entry name" value="Spt46"/>
    <property type="match status" value="1"/>
</dbReference>
<dbReference type="AlphaFoldDB" id="A0A8C6IMK6"/>
<reference evidence="2" key="1">
    <citation type="submission" date="2020-03" db="EMBL/GenBank/DDBJ databases">
        <title>Melopsittacus undulatus (budgerigar) genome, bMelUnd1, maternal haplotype with Z.</title>
        <authorList>
            <person name="Gedman G."/>
            <person name="Mountcastle J."/>
            <person name="Haase B."/>
            <person name="Formenti G."/>
            <person name="Wright T."/>
            <person name="Apodaca J."/>
            <person name="Pelan S."/>
            <person name="Chow W."/>
            <person name="Rhie A."/>
            <person name="Howe K."/>
            <person name="Fedrigo O."/>
            <person name="Jarvis E.D."/>
        </authorList>
    </citation>
    <scope>NUCLEOTIDE SEQUENCE [LARGE SCALE GENOMIC DNA]</scope>
</reference>
<dbReference type="Ensembl" id="ENSMUNT00000000677.2">
    <property type="protein sequence ID" value="ENSMUNP00000000564.2"/>
    <property type="gene ID" value="ENSMUNG00000000546.2"/>
</dbReference>
<reference evidence="2" key="3">
    <citation type="submission" date="2025-09" db="UniProtKB">
        <authorList>
            <consortium name="Ensembl"/>
        </authorList>
    </citation>
    <scope>IDENTIFICATION</scope>
</reference>
<dbReference type="PANTHER" id="PTHR33517:SF4">
    <property type="entry name" value="SPERMATOGENESIS-ASSOCIATED PROTEIN 46"/>
    <property type="match status" value="1"/>
</dbReference>
<accession>A0A8C6IMK6</accession>
<feature type="region of interest" description="Disordered" evidence="1">
    <location>
        <begin position="205"/>
        <end position="228"/>
    </location>
</feature>
<protein>
    <submittedName>
        <fullName evidence="2">Uncharacterized protein</fullName>
    </submittedName>
</protein>
<reference evidence="2" key="2">
    <citation type="submission" date="2025-08" db="UniProtKB">
        <authorList>
            <consortium name="Ensembl"/>
        </authorList>
    </citation>
    <scope>IDENTIFICATION</scope>
</reference>
<proteinExistence type="predicted"/>
<dbReference type="Proteomes" id="UP000694405">
    <property type="component" value="Chromosome 6"/>
</dbReference>
<sequence length="228" mass="24907">KAFPGGTHSLGSALPTLLRNSAVHNTAPNPMGDQALTGTPDSLQTLCSTACDPAAPPSSKVLAHTCTIYRPWFSPYSYFMCTKGDTQQHQDSPFSSFATSTQEHEEPDDLLEIVCSSSDSSNEAQLPRRDRLPSSRTSITVQDILAASQQHPVSQHGYQCVSCCCMFPTLWSIKTHIQNSSQEGYSCKVYYRRLKAIWEKQCARPGDATAGGGSQHGGGEKYRKRESQ</sequence>
<evidence type="ECO:0000256" key="1">
    <source>
        <dbReference type="SAM" id="MobiDB-lite"/>
    </source>
</evidence>
<evidence type="ECO:0000313" key="2">
    <source>
        <dbReference type="Ensembl" id="ENSMUNP00000000564.2"/>
    </source>
</evidence>
<dbReference type="PANTHER" id="PTHR33517">
    <property type="entry name" value="PROTEIN FAM170B-RELATED"/>
    <property type="match status" value="1"/>
</dbReference>
<name>A0A8C6IMK6_MELUD</name>
<evidence type="ECO:0000313" key="3">
    <source>
        <dbReference type="Proteomes" id="UP000694405"/>
    </source>
</evidence>
<dbReference type="GO" id="GO:0031965">
    <property type="term" value="C:nuclear membrane"/>
    <property type="evidence" value="ECO:0007669"/>
    <property type="project" value="TreeGrafter"/>
</dbReference>
<feature type="compositionally biased region" description="Basic and acidic residues" evidence="1">
    <location>
        <begin position="218"/>
        <end position="228"/>
    </location>
</feature>
<organism evidence="2 3">
    <name type="scientific">Melopsittacus undulatus</name>
    <name type="common">Budgerigar</name>
    <name type="synonym">Psittacus undulatus</name>
    <dbReference type="NCBI Taxonomy" id="13146"/>
    <lineage>
        <taxon>Eukaryota</taxon>
        <taxon>Metazoa</taxon>
        <taxon>Chordata</taxon>
        <taxon>Craniata</taxon>
        <taxon>Vertebrata</taxon>
        <taxon>Euteleostomi</taxon>
        <taxon>Archelosauria</taxon>
        <taxon>Archosauria</taxon>
        <taxon>Dinosauria</taxon>
        <taxon>Saurischia</taxon>
        <taxon>Theropoda</taxon>
        <taxon>Coelurosauria</taxon>
        <taxon>Aves</taxon>
        <taxon>Neognathae</taxon>
        <taxon>Neoaves</taxon>
        <taxon>Telluraves</taxon>
        <taxon>Australaves</taxon>
        <taxon>Psittaciformes</taxon>
        <taxon>Psittaculidae</taxon>
        <taxon>Melopsittacus</taxon>
    </lineage>
</organism>
<accession>A0A8V5HF56</accession>
<dbReference type="GO" id="GO:0009566">
    <property type="term" value="P:fertilization"/>
    <property type="evidence" value="ECO:0007669"/>
    <property type="project" value="TreeGrafter"/>
</dbReference>
<keyword evidence="3" id="KW-1185">Reference proteome</keyword>